<feature type="transmembrane region" description="Helical" evidence="7">
    <location>
        <begin position="95"/>
        <end position="113"/>
    </location>
</feature>
<keyword evidence="4" id="KW-0378">Hydrolase</keyword>
<dbReference type="PANTHER" id="PTHR14969">
    <property type="entry name" value="SPHINGOSINE-1-PHOSPHATE PHOSPHOHYDROLASE"/>
    <property type="match status" value="1"/>
</dbReference>
<evidence type="ECO:0000256" key="7">
    <source>
        <dbReference type="SAM" id="Phobius"/>
    </source>
</evidence>
<dbReference type="Proteomes" id="UP001165297">
    <property type="component" value="Unassembled WGS sequence"/>
</dbReference>
<keyword evidence="6 7" id="KW-0472">Membrane</keyword>
<comment type="caution">
    <text evidence="9">The sequence shown here is derived from an EMBL/GenBank/DDBJ whole genome shotgun (WGS) entry which is preliminary data.</text>
</comment>
<evidence type="ECO:0000256" key="4">
    <source>
        <dbReference type="ARBA" id="ARBA00022801"/>
    </source>
</evidence>
<organism evidence="9 10">
    <name type="scientific">Hymenobacter nitidus</name>
    <dbReference type="NCBI Taxonomy" id="2880929"/>
    <lineage>
        <taxon>Bacteria</taxon>
        <taxon>Pseudomonadati</taxon>
        <taxon>Bacteroidota</taxon>
        <taxon>Cytophagia</taxon>
        <taxon>Cytophagales</taxon>
        <taxon>Hymenobacteraceae</taxon>
        <taxon>Hymenobacter</taxon>
    </lineage>
</organism>
<evidence type="ECO:0000313" key="9">
    <source>
        <dbReference type="EMBL" id="MCB2377703.1"/>
    </source>
</evidence>
<feature type="transmembrane region" description="Helical" evidence="7">
    <location>
        <begin position="197"/>
        <end position="217"/>
    </location>
</feature>
<evidence type="ECO:0000256" key="3">
    <source>
        <dbReference type="ARBA" id="ARBA00022692"/>
    </source>
</evidence>
<keyword evidence="2" id="KW-1003">Cell membrane</keyword>
<feature type="transmembrane region" description="Helical" evidence="7">
    <location>
        <begin position="172"/>
        <end position="191"/>
    </location>
</feature>
<feature type="transmembrane region" description="Helical" evidence="7">
    <location>
        <begin position="12"/>
        <end position="29"/>
    </location>
</feature>
<evidence type="ECO:0000256" key="2">
    <source>
        <dbReference type="ARBA" id="ARBA00022475"/>
    </source>
</evidence>
<evidence type="ECO:0000313" key="10">
    <source>
        <dbReference type="Proteomes" id="UP001165297"/>
    </source>
</evidence>
<reference evidence="9" key="1">
    <citation type="submission" date="2021-10" db="EMBL/GenBank/DDBJ databases">
        <authorList>
            <person name="Dean J.D."/>
            <person name="Kim M.K."/>
            <person name="Newey C.N."/>
            <person name="Stoker T.S."/>
            <person name="Thompson D.W."/>
            <person name="Grose J.H."/>
        </authorList>
    </citation>
    <scope>NUCLEOTIDE SEQUENCE</scope>
    <source>
        <strain evidence="9">BT635</strain>
    </source>
</reference>
<dbReference type="EMBL" id="JAJADQ010000004">
    <property type="protein sequence ID" value="MCB2377703.1"/>
    <property type="molecule type" value="Genomic_DNA"/>
</dbReference>
<evidence type="ECO:0000256" key="5">
    <source>
        <dbReference type="ARBA" id="ARBA00022989"/>
    </source>
</evidence>
<dbReference type="Gene3D" id="1.20.144.10">
    <property type="entry name" value="Phosphatidic acid phosphatase type 2/haloperoxidase"/>
    <property type="match status" value="1"/>
</dbReference>
<evidence type="ECO:0000259" key="8">
    <source>
        <dbReference type="SMART" id="SM00014"/>
    </source>
</evidence>
<keyword evidence="10" id="KW-1185">Reference proteome</keyword>
<dbReference type="PANTHER" id="PTHR14969:SF62">
    <property type="entry name" value="DECAPRENYLPHOSPHORYL-5-PHOSPHORIBOSE PHOSPHATASE RV3807C-RELATED"/>
    <property type="match status" value="1"/>
</dbReference>
<sequence length="226" mass="25010">MPHALLTPRQFLWLTALLLPTCLLLIVFFDQPLARFIHQHCAALKPFFGSFTGAAEIIHEATLRARLFKVPALFLGFGIMYVVGRWLLKLPQARLFLVLLLVHLASVATSNVLKGVLSRLRPAALFSPGYPDLGFNYPHHPHTGSFPSTHTATFFSLFVPLVLAFPRLRPLLLVPVLIGIGRLVLDMHYLSDVLFSVWLVVLFTFLAGQLVQLPAIAGSQAALATK</sequence>
<evidence type="ECO:0000256" key="1">
    <source>
        <dbReference type="ARBA" id="ARBA00004651"/>
    </source>
</evidence>
<proteinExistence type="predicted"/>
<accession>A0ABS8ABB7</accession>
<dbReference type="InterPro" id="IPR000326">
    <property type="entry name" value="PAP2/HPO"/>
</dbReference>
<evidence type="ECO:0000256" key="6">
    <source>
        <dbReference type="ARBA" id="ARBA00023136"/>
    </source>
</evidence>
<dbReference type="InterPro" id="IPR036938">
    <property type="entry name" value="PAP2/HPO_sf"/>
</dbReference>
<feature type="transmembrane region" description="Helical" evidence="7">
    <location>
        <begin position="70"/>
        <end position="88"/>
    </location>
</feature>
<keyword evidence="3 7" id="KW-0812">Transmembrane</keyword>
<feature type="domain" description="Phosphatidic acid phosphatase type 2/haloperoxidase" evidence="8">
    <location>
        <begin position="96"/>
        <end position="205"/>
    </location>
</feature>
<dbReference type="SMART" id="SM00014">
    <property type="entry name" value="acidPPc"/>
    <property type="match status" value="1"/>
</dbReference>
<gene>
    <name evidence="9" type="ORF">LGH70_08930</name>
</gene>
<comment type="subcellular location">
    <subcellularLocation>
        <location evidence="1">Cell membrane</location>
        <topology evidence="1">Multi-pass membrane protein</topology>
    </subcellularLocation>
</comment>
<dbReference type="RefSeq" id="WP_226184888.1">
    <property type="nucleotide sequence ID" value="NZ_JAJADQ010000004.1"/>
</dbReference>
<protein>
    <submittedName>
        <fullName evidence="9">Phosphatase PAP2 family protein</fullName>
    </submittedName>
</protein>
<name>A0ABS8ABB7_9BACT</name>
<keyword evidence="5 7" id="KW-1133">Transmembrane helix</keyword>
<dbReference type="SUPFAM" id="SSF48317">
    <property type="entry name" value="Acid phosphatase/Vanadium-dependent haloperoxidase"/>
    <property type="match status" value="1"/>
</dbReference>
<dbReference type="Pfam" id="PF01569">
    <property type="entry name" value="PAP2"/>
    <property type="match status" value="1"/>
</dbReference>